<keyword evidence="2" id="KW-0540">Nuclease</keyword>
<feature type="domain" description="Zinc-binding loop region of homing endonuclease" evidence="1">
    <location>
        <begin position="11"/>
        <end position="78"/>
    </location>
</feature>
<dbReference type="Proteomes" id="UP001182171">
    <property type="component" value="Segment"/>
</dbReference>
<protein>
    <submittedName>
        <fullName evidence="2">HNH endonuclease motif protein</fullName>
    </submittedName>
</protein>
<dbReference type="EMBL" id="OQ921331">
    <property type="protein sequence ID" value="WMX18791.1"/>
    <property type="molecule type" value="Genomic_DNA"/>
</dbReference>
<reference evidence="2" key="1">
    <citation type="submission" date="2023-05" db="EMBL/GenBank/DDBJ databases">
        <title>Complete genome sequence of three non-O157 smooth Escherichia coli infecting phages.</title>
        <authorList>
            <person name="Pas C."/>
            <person name="Briers Y."/>
            <person name="Fieseler L."/>
        </authorList>
    </citation>
    <scope>NUCLEOTIDE SEQUENCE</scope>
</reference>
<evidence type="ECO:0000313" key="2">
    <source>
        <dbReference type="EMBL" id="WMX18791.1"/>
    </source>
</evidence>
<name>A0AA51VIC6_9CAUD</name>
<dbReference type="InterPro" id="IPR044925">
    <property type="entry name" value="His-Me_finger_sf"/>
</dbReference>
<keyword evidence="3" id="KW-1185">Reference proteome</keyword>
<accession>A0AA51VIC6</accession>
<sequence>MSECIEHNQKGNKAGYGNGYWNGEQVMLHRLAYCFNKQIPVSEIKGSVVMHTCDNPRCINPTHLRLGTQDENMKDMQGKGRMSQGSKHYISKLTEEDVKYIRENYIPRHPKFGGKALAAKFGINPASLCQIRKGLRWKSVS</sequence>
<dbReference type="SUPFAM" id="SSF54060">
    <property type="entry name" value="His-Me finger endonucleases"/>
    <property type="match status" value="1"/>
</dbReference>
<organism evidence="2 3">
    <name type="scientific">Escherichia phage vB_EcoP_PAS7</name>
    <dbReference type="NCBI Taxonomy" id="3053875"/>
    <lineage>
        <taxon>Viruses</taxon>
        <taxon>Duplodnaviria</taxon>
        <taxon>Heunggongvirae</taxon>
        <taxon>Uroviricota</taxon>
        <taxon>Caudoviricetes</taxon>
        <taxon>Autographivirales</taxon>
        <taxon>Autoscriptoviridae</taxon>
        <taxon>Slopekvirinae</taxon>
        <taxon>Cepavirus</taxon>
        <taxon>Cepavirus PAS7</taxon>
    </lineage>
</organism>
<evidence type="ECO:0000259" key="1">
    <source>
        <dbReference type="Pfam" id="PF05551"/>
    </source>
</evidence>
<dbReference type="GO" id="GO:0004519">
    <property type="term" value="F:endonuclease activity"/>
    <property type="evidence" value="ECO:0007669"/>
    <property type="project" value="UniProtKB-KW"/>
</dbReference>
<evidence type="ECO:0000313" key="3">
    <source>
        <dbReference type="Proteomes" id="UP001182171"/>
    </source>
</evidence>
<proteinExistence type="predicted"/>
<keyword evidence="2" id="KW-0255">Endonuclease</keyword>
<dbReference type="InterPro" id="IPR008704">
    <property type="entry name" value="Endonuclease_Zinc-binding_loop"/>
</dbReference>
<dbReference type="Pfam" id="PF05551">
    <property type="entry name" value="zf-His_Me_endon"/>
    <property type="match status" value="1"/>
</dbReference>
<dbReference type="InterPro" id="IPR044930">
    <property type="entry name" value="Homing_endonuclease_His-Me"/>
</dbReference>
<dbReference type="Gene3D" id="3.90.75.10">
    <property type="entry name" value="Homing Intron 3 (I-ppo) Encoded Endonuclease, Chain A"/>
    <property type="match status" value="1"/>
</dbReference>
<keyword evidence="2" id="KW-0378">Hydrolase</keyword>